<dbReference type="Pfam" id="PF01694">
    <property type="entry name" value="Rhomboid"/>
    <property type="match status" value="1"/>
</dbReference>
<keyword evidence="2" id="KW-1003">Cell membrane</keyword>
<feature type="transmembrane region" description="Helical" evidence="7">
    <location>
        <begin position="12"/>
        <end position="29"/>
    </location>
</feature>
<dbReference type="EMBL" id="DRLD01000143">
    <property type="protein sequence ID" value="HED10056.1"/>
    <property type="molecule type" value="Genomic_DNA"/>
</dbReference>
<dbReference type="SUPFAM" id="SSF144091">
    <property type="entry name" value="Rhomboid-like"/>
    <property type="match status" value="1"/>
</dbReference>
<feature type="transmembrane region" description="Helical" evidence="7">
    <location>
        <begin position="65"/>
        <end position="87"/>
    </location>
</feature>
<organism evidence="9">
    <name type="scientific">Caldithrix abyssi</name>
    <dbReference type="NCBI Taxonomy" id="187145"/>
    <lineage>
        <taxon>Bacteria</taxon>
        <taxon>Pseudomonadati</taxon>
        <taxon>Calditrichota</taxon>
        <taxon>Calditrichia</taxon>
        <taxon>Calditrichales</taxon>
        <taxon>Calditrichaceae</taxon>
        <taxon>Caldithrix</taxon>
    </lineage>
</organism>
<feature type="domain" description="Peptidase S54 rhomboid" evidence="8">
    <location>
        <begin position="63"/>
        <end position="205"/>
    </location>
</feature>
<dbReference type="InterPro" id="IPR022764">
    <property type="entry name" value="Peptidase_S54_rhomboid_dom"/>
</dbReference>
<evidence type="ECO:0000256" key="4">
    <source>
        <dbReference type="ARBA" id="ARBA00022692"/>
    </source>
</evidence>
<dbReference type="PANTHER" id="PTHR43066">
    <property type="entry name" value="RHOMBOID-RELATED PROTEIN"/>
    <property type="match status" value="1"/>
</dbReference>
<evidence type="ECO:0000256" key="7">
    <source>
        <dbReference type="SAM" id="Phobius"/>
    </source>
</evidence>
<comment type="caution">
    <text evidence="9">The sequence shown here is derived from an EMBL/GenBank/DDBJ whole genome shotgun (WGS) entry which is preliminary data.</text>
</comment>
<dbReference type="GO" id="GO:0004252">
    <property type="term" value="F:serine-type endopeptidase activity"/>
    <property type="evidence" value="ECO:0007669"/>
    <property type="project" value="InterPro"/>
</dbReference>
<protein>
    <submittedName>
        <fullName evidence="9">Rhomboid family intramembrane serine protease</fullName>
    </submittedName>
</protein>
<feature type="transmembrane region" description="Helical" evidence="7">
    <location>
        <begin position="99"/>
        <end position="119"/>
    </location>
</feature>
<proteinExistence type="predicted"/>
<dbReference type="GO" id="GO:0006508">
    <property type="term" value="P:proteolysis"/>
    <property type="evidence" value="ECO:0007669"/>
    <property type="project" value="UniProtKB-KW"/>
</dbReference>
<name>A0A7V1LL78_CALAY</name>
<keyword evidence="9" id="KW-0378">Hydrolase</keyword>
<dbReference type="InterPro" id="IPR035952">
    <property type="entry name" value="Rhomboid-like_sf"/>
</dbReference>
<evidence type="ECO:0000259" key="8">
    <source>
        <dbReference type="Pfam" id="PF01694"/>
    </source>
</evidence>
<dbReference type="FunFam" id="1.20.1540.10:FF:000027">
    <property type="entry name" value="Rhomboid family intramembrane serine protease"/>
    <property type="match status" value="1"/>
</dbReference>
<sequence>MIPISDDSPRNYVPYVNYALIALNVIFYMRQPGDPAALAAYFNAYGLIPREVVTGLFTITPLTHIFTSMFIHGSLWHLGGNMLYLWIFGDNIEYYLGHVRYLLFYFIVGIGAALMQIVFSPLSTVPMVGASGAISGVLGAYLIKFPRNRVAVLIFFFFLVRIPAAIILSLWFLMQVYNAFFSFFGSGGGVAWLAHVGGFVAGFIFIRRYDRKRKAIPPAW</sequence>
<evidence type="ECO:0000256" key="1">
    <source>
        <dbReference type="ARBA" id="ARBA00004141"/>
    </source>
</evidence>
<evidence type="ECO:0000256" key="2">
    <source>
        <dbReference type="ARBA" id="ARBA00022475"/>
    </source>
</evidence>
<reference evidence="9" key="1">
    <citation type="journal article" date="2020" name="mSystems">
        <title>Genome- and Community-Level Interaction Insights into Carbon Utilization and Element Cycling Functions of Hydrothermarchaeota in Hydrothermal Sediment.</title>
        <authorList>
            <person name="Zhou Z."/>
            <person name="Liu Y."/>
            <person name="Xu W."/>
            <person name="Pan J."/>
            <person name="Luo Z.H."/>
            <person name="Li M."/>
        </authorList>
    </citation>
    <scope>NUCLEOTIDE SEQUENCE [LARGE SCALE GENOMIC DNA]</scope>
    <source>
        <strain evidence="9">HyVt-456</strain>
    </source>
</reference>
<dbReference type="Proteomes" id="UP000886005">
    <property type="component" value="Unassembled WGS sequence"/>
</dbReference>
<comment type="subcellular location">
    <subcellularLocation>
        <location evidence="1">Membrane</location>
        <topology evidence="1">Multi-pass membrane protein</topology>
    </subcellularLocation>
</comment>
<evidence type="ECO:0000256" key="6">
    <source>
        <dbReference type="ARBA" id="ARBA00023136"/>
    </source>
</evidence>
<feature type="transmembrane region" description="Helical" evidence="7">
    <location>
        <begin position="180"/>
        <end position="206"/>
    </location>
</feature>
<keyword evidence="5 7" id="KW-1133">Transmembrane helix</keyword>
<keyword evidence="4 7" id="KW-0812">Transmembrane</keyword>
<gene>
    <name evidence="9" type="ORF">ENJ10_05165</name>
</gene>
<dbReference type="GO" id="GO:0016020">
    <property type="term" value="C:membrane"/>
    <property type="evidence" value="ECO:0007669"/>
    <property type="project" value="UniProtKB-SubCell"/>
</dbReference>
<keyword evidence="9" id="KW-0645">Protease</keyword>
<evidence type="ECO:0000313" key="9">
    <source>
        <dbReference type="EMBL" id="HED10056.1"/>
    </source>
</evidence>
<dbReference type="AlphaFoldDB" id="A0A7V1LL78"/>
<keyword evidence="6 7" id="KW-0472">Membrane</keyword>
<feature type="transmembrane region" description="Helical" evidence="7">
    <location>
        <begin position="150"/>
        <end position="174"/>
    </location>
</feature>
<evidence type="ECO:0000256" key="3">
    <source>
        <dbReference type="ARBA" id="ARBA00022519"/>
    </source>
</evidence>
<dbReference type="Gene3D" id="1.20.1540.10">
    <property type="entry name" value="Rhomboid-like"/>
    <property type="match status" value="1"/>
</dbReference>
<evidence type="ECO:0000256" key="5">
    <source>
        <dbReference type="ARBA" id="ARBA00022989"/>
    </source>
</evidence>
<dbReference type="PANTHER" id="PTHR43066:SF26">
    <property type="entry name" value="RHOMBOID PROTEASE GLPG"/>
    <property type="match status" value="1"/>
</dbReference>
<feature type="transmembrane region" description="Helical" evidence="7">
    <location>
        <begin position="125"/>
        <end position="143"/>
    </location>
</feature>
<accession>A0A7V1LL78</accession>
<keyword evidence="3" id="KW-0997">Cell inner membrane</keyword>